<evidence type="ECO:0000256" key="3">
    <source>
        <dbReference type="ARBA" id="ARBA00022729"/>
    </source>
</evidence>
<evidence type="ECO:0000256" key="5">
    <source>
        <dbReference type="SAM" id="MobiDB-lite"/>
    </source>
</evidence>
<comment type="subcellular location">
    <subcellularLocation>
        <location evidence="1">Secreted</location>
    </subcellularLocation>
</comment>
<dbReference type="InterPro" id="IPR018247">
    <property type="entry name" value="EF_Hand_1_Ca_BS"/>
</dbReference>
<dbReference type="Pfam" id="PF00656">
    <property type="entry name" value="Peptidase_C14"/>
    <property type="match status" value="1"/>
</dbReference>
<dbReference type="InterPro" id="IPR028974">
    <property type="entry name" value="TSP_type-3_rpt"/>
</dbReference>
<dbReference type="AlphaFoldDB" id="X1B9N5"/>
<protein>
    <recommendedName>
        <fullName evidence="6">Peptidase C14 caspase domain-containing protein</fullName>
    </recommendedName>
</protein>
<comment type="caution">
    <text evidence="7">The sequence shown here is derived from an EMBL/GenBank/DDBJ whole genome shotgun (WGS) entry which is preliminary data.</text>
</comment>
<dbReference type="Gene3D" id="3.40.50.1460">
    <property type="match status" value="1"/>
</dbReference>
<proteinExistence type="predicted"/>
<reference evidence="7" key="1">
    <citation type="journal article" date="2014" name="Front. Microbiol.">
        <title>High frequency of phylogenetically diverse reductive dehalogenase-homologous genes in deep subseafloor sedimentary metagenomes.</title>
        <authorList>
            <person name="Kawai M."/>
            <person name="Futagami T."/>
            <person name="Toyoda A."/>
            <person name="Takaki Y."/>
            <person name="Nishi S."/>
            <person name="Hori S."/>
            <person name="Arai W."/>
            <person name="Tsubouchi T."/>
            <person name="Morono Y."/>
            <person name="Uchiyama I."/>
            <person name="Ito T."/>
            <person name="Fujiyama A."/>
            <person name="Inagaki F."/>
            <person name="Takami H."/>
        </authorList>
    </citation>
    <scope>NUCLEOTIDE SEQUENCE</scope>
    <source>
        <strain evidence="7">Expedition CK06-06</strain>
    </source>
</reference>
<evidence type="ECO:0000256" key="1">
    <source>
        <dbReference type="ARBA" id="ARBA00004613"/>
    </source>
</evidence>
<dbReference type="GO" id="GO:0005509">
    <property type="term" value="F:calcium ion binding"/>
    <property type="evidence" value="ECO:0007669"/>
    <property type="project" value="InterPro"/>
</dbReference>
<sequence>DLDYCVDDASDISSLLQNNYNFKPANIHYLTDSQATKSGISSALSNIILIIDPNDIFFFFYSGHGGSSSLFSHYLCPYDSPTNPSNRFYDTDLDSYLNNMNCAQKYVLIDACHSGGMIPESQASGRYIMTACMDDESCIEWHSLRNGVFTYYFLRSNNYASDSNGDGVRSMEECFSYTYPNTVSYSGSLGYTHHPQYYDGITGQAVIYPSLGSTSFTPSINNLSYSFYLYGHGSINILNITVCSVSENIVLKTVDITDNPPSSTGFGYYSGIIQLGAGENVTGYEILAKINGRTLITIKKTYGDTDGDGLYDLFEINEGNGIDPRLNDTDSDGLNDYDEFYGSTDPLNSDTDSDGLLDGLEVNVYFTNPTNNDTDSDGLPDKYEVDYNLDPLFNDTNLDYDNDSLSNLLEFQLGSYPNNPDSDSDGMNDGYENSNGLNLLYNDSALDLDNDGLSNFIEYLVGSLANNADSDGDLMPDLWEYNNGLNLTFNDAYFDFDNDTLSNFLEYQLGSYPNNLDSDADSMPDKWEYNNNLNLTFNDAQLDTDLDGLSNINEYLYNTDPQNQDTDGDLYFDGIEVQWGTDPLNPFYSLNT</sequence>
<feature type="non-terminal residue" evidence="7">
    <location>
        <position position="1"/>
    </location>
</feature>
<organism evidence="7">
    <name type="scientific">marine sediment metagenome</name>
    <dbReference type="NCBI Taxonomy" id="412755"/>
    <lineage>
        <taxon>unclassified sequences</taxon>
        <taxon>metagenomes</taxon>
        <taxon>ecological metagenomes</taxon>
    </lineage>
</organism>
<dbReference type="InterPro" id="IPR053180">
    <property type="entry name" value="Ca-binding_acidic-repeat"/>
</dbReference>
<evidence type="ECO:0000256" key="2">
    <source>
        <dbReference type="ARBA" id="ARBA00022525"/>
    </source>
</evidence>
<dbReference type="EMBL" id="BART01001427">
    <property type="protein sequence ID" value="GAG68696.1"/>
    <property type="molecule type" value="Genomic_DNA"/>
</dbReference>
<accession>X1B9N5</accession>
<feature type="non-terminal residue" evidence="7">
    <location>
        <position position="592"/>
    </location>
</feature>
<dbReference type="PANTHER" id="PTHR37467:SF1">
    <property type="entry name" value="EXPORTED CALCIUM-BINDING GLYCOPROTEIN"/>
    <property type="match status" value="1"/>
</dbReference>
<evidence type="ECO:0000313" key="7">
    <source>
        <dbReference type="EMBL" id="GAG68696.1"/>
    </source>
</evidence>
<dbReference type="InterPro" id="IPR029030">
    <property type="entry name" value="Caspase-like_dom_sf"/>
</dbReference>
<dbReference type="PROSITE" id="PS00018">
    <property type="entry name" value="EF_HAND_1"/>
    <property type="match status" value="1"/>
</dbReference>
<feature type="region of interest" description="Disordered" evidence="5">
    <location>
        <begin position="412"/>
        <end position="431"/>
    </location>
</feature>
<dbReference type="GO" id="GO:0006508">
    <property type="term" value="P:proteolysis"/>
    <property type="evidence" value="ECO:0007669"/>
    <property type="project" value="InterPro"/>
</dbReference>
<dbReference type="Pfam" id="PF18884">
    <property type="entry name" value="TSP3_bac"/>
    <property type="match status" value="5"/>
</dbReference>
<dbReference type="PANTHER" id="PTHR37467">
    <property type="entry name" value="EXPORTED CALCIUM-BINDING GLYCOPROTEIN-RELATED"/>
    <property type="match status" value="1"/>
</dbReference>
<name>X1B9N5_9ZZZZ</name>
<dbReference type="InterPro" id="IPR011600">
    <property type="entry name" value="Pept_C14_caspase"/>
</dbReference>
<dbReference type="InterPro" id="IPR059100">
    <property type="entry name" value="TSP3_bac"/>
</dbReference>
<dbReference type="Gene3D" id="4.10.1080.10">
    <property type="entry name" value="TSP type-3 repeat"/>
    <property type="match status" value="1"/>
</dbReference>
<keyword evidence="4" id="KW-0106">Calcium</keyword>
<dbReference type="SUPFAM" id="SSF52129">
    <property type="entry name" value="Caspase-like"/>
    <property type="match status" value="1"/>
</dbReference>
<dbReference type="GO" id="GO:0004197">
    <property type="term" value="F:cysteine-type endopeptidase activity"/>
    <property type="evidence" value="ECO:0007669"/>
    <property type="project" value="InterPro"/>
</dbReference>
<keyword evidence="3" id="KW-0732">Signal</keyword>
<feature type="domain" description="Peptidase C14 caspase" evidence="6">
    <location>
        <begin position="2"/>
        <end position="176"/>
    </location>
</feature>
<evidence type="ECO:0000259" key="6">
    <source>
        <dbReference type="Pfam" id="PF00656"/>
    </source>
</evidence>
<keyword evidence="2" id="KW-0964">Secreted</keyword>
<gene>
    <name evidence="7" type="ORF">S01H4_05057</name>
</gene>
<evidence type="ECO:0000256" key="4">
    <source>
        <dbReference type="ARBA" id="ARBA00022837"/>
    </source>
</evidence>